<accession>A0AA35CJR7</accession>
<evidence type="ECO:0000313" key="7">
    <source>
        <dbReference type="Proteomes" id="UP001163687"/>
    </source>
</evidence>
<dbReference type="InterPro" id="IPR017900">
    <property type="entry name" value="4Fe4S_Fe_S_CS"/>
</dbReference>
<keyword evidence="7" id="KW-1185">Reference proteome</keyword>
<dbReference type="GO" id="GO:0046872">
    <property type="term" value="F:metal ion binding"/>
    <property type="evidence" value="ECO:0007669"/>
    <property type="project" value="UniProtKB-KW"/>
</dbReference>
<dbReference type="KEGG" id="cmic:caldi_16450"/>
<keyword evidence="3" id="KW-0408">Iron</keyword>
<dbReference type="CDD" id="cd10551">
    <property type="entry name" value="PsrB"/>
    <property type="match status" value="1"/>
</dbReference>
<keyword evidence="2" id="KW-0479">Metal-binding</keyword>
<dbReference type="PROSITE" id="PS00198">
    <property type="entry name" value="4FE4S_FER_1"/>
    <property type="match status" value="1"/>
</dbReference>
<dbReference type="AlphaFoldDB" id="A0AA35CJR7"/>
<evidence type="ECO:0000256" key="3">
    <source>
        <dbReference type="ARBA" id="ARBA00023004"/>
    </source>
</evidence>
<protein>
    <submittedName>
        <fullName evidence="6">4Fe-4S ferredoxin</fullName>
    </submittedName>
</protein>
<keyword evidence="4" id="KW-0411">Iron-sulfur</keyword>
<feature type="domain" description="4Fe-4S ferredoxin-type" evidence="5">
    <location>
        <begin position="25"/>
        <end position="55"/>
    </location>
</feature>
<sequence length="246" mass="26441">MSAVTAPSAPGTAAQAPAAGRKRKLGMAIDLDRCLGCWACAIACKEENNIPLGLWWNRVLTAGGGDDDVEEPEGLGMVLEGPLTEGAGDPLQMGYLPLSCQHCEDPPCAKVCPTGATYKRDQDGIVLVDYDKCIGCRYCMAACPYGVRVFNWGKARRVPDFDYGEVAARPAGVVEKCTFCVHLVDRGELPACVAACPGQARIFGDLNDPDSAVSRAIVAKGGFRLLEDKNTRPQVFYLSSRRRRVL</sequence>
<dbReference type="InterPro" id="IPR050954">
    <property type="entry name" value="ET_IronSulfur_Cluster-Binding"/>
</dbReference>
<evidence type="ECO:0000256" key="4">
    <source>
        <dbReference type="ARBA" id="ARBA00023014"/>
    </source>
</evidence>
<dbReference type="EMBL" id="AP025628">
    <property type="protein sequence ID" value="BDG60555.1"/>
    <property type="molecule type" value="Genomic_DNA"/>
</dbReference>
<evidence type="ECO:0000256" key="2">
    <source>
        <dbReference type="ARBA" id="ARBA00022723"/>
    </source>
</evidence>
<dbReference type="PANTHER" id="PTHR43177:SF3">
    <property type="entry name" value="PROTEIN NRFC HOMOLOG"/>
    <property type="match status" value="1"/>
</dbReference>
<evidence type="ECO:0000313" key="6">
    <source>
        <dbReference type="EMBL" id="BDG60555.1"/>
    </source>
</evidence>
<evidence type="ECO:0000259" key="5">
    <source>
        <dbReference type="PROSITE" id="PS51379"/>
    </source>
</evidence>
<evidence type="ECO:0000256" key="1">
    <source>
        <dbReference type="ARBA" id="ARBA00022485"/>
    </source>
</evidence>
<dbReference type="GO" id="GO:0051539">
    <property type="term" value="F:4 iron, 4 sulfur cluster binding"/>
    <property type="evidence" value="ECO:0007669"/>
    <property type="project" value="UniProtKB-KW"/>
</dbReference>
<dbReference type="Gene3D" id="3.30.70.20">
    <property type="match status" value="2"/>
</dbReference>
<dbReference type="InterPro" id="IPR017896">
    <property type="entry name" value="4Fe4S_Fe-S-bd"/>
</dbReference>
<keyword evidence="1" id="KW-0004">4Fe-4S</keyword>
<proteinExistence type="predicted"/>
<dbReference type="Proteomes" id="UP001163687">
    <property type="component" value="Chromosome"/>
</dbReference>
<dbReference type="PANTHER" id="PTHR43177">
    <property type="entry name" value="PROTEIN NRFC"/>
    <property type="match status" value="1"/>
</dbReference>
<dbReference type="Pfam" id="PF13247">
    <property type="entry name" value="Fer4_11"/>
    <property type="match status" value="2"/>
</dbReference>
<organism evidence="6 7">
    <name type="scientific">Caldinitratiruptor microaerophilus</name>
    <dbReference type="NCBI Taxonomy" id="671077"/>
    <lineage>
        <taxon>Bacteria</taxon>
        <taxon>Bacillati</taxon>
        <taxon>Bacillota</taxon>
        <taxon>Clostridia</taxon>
        <taxon>Eubacteriales</taxon>
        <taxon>Symbiobacteriaceae</taxon>
        <taxon>Caldinitratiruptor</taxon>
    </lineage>
</organism>
<dbReference type="PROSITE" id="PS51379">
    <property type="entry name" value="4FE4S_FER_2"/>
    <property type="match status" value="2"/>
</dbReference>
<name>A0AA35CJR7_9FIRM</name>
<reference evidence="6" key="1">
    <citation type="submission" date="2022-03" db="EMBL/GenBank/DDBJ databases">
        <title>Complete genome sequence of Caldinitratiruptor microaerophilus.</title>
        <authorList>
            <person name="Mukaiyama R."/>
            <person name="Nishiyama T."/>
            <person name="Ueda K."/>
        </authorList>
    </citation>
    <scope>NUCLEOTIDE SEQUENCE</scope>
    <source>
        <strain evidence="6">JCM 16183</strain>
    </source>
</reference>
<dbReference type="SUPFAM" id="SSF54862">
    <property type="entry name" value="4Fe-4S ferredoxins"/>
    <property type="match status" value="1"/>
</dbReference>
<gene>
    <name evidence="6" type="ORF">caldi_16450</name>
</gene>
<feature type="domain" description="4Fe-4S ferredoxin-type" evidence="5">
    <location>
        <begin position="124"/>
        <end position="153"/>
    </location>
</feature>